<dbReference type="SUPFAM" id="SSF51735">
    <property type="entry name" value="NAD(P)-binding Rossmann-fold domains"/>
    <property type="match status" value="1"/>
</dbReference>
<dbReference type="InterPro" id="IPR036291">
    <property type="entry name" value="NAD(P)-bd_dom_sf"/>
</dbReference>
<sequence length="355" mass="38089">MTYRIVTWGTGNVGTYAARAVLNHPELELVGHIVSSDDKAGKDVADLIGYESATGVIATTDIDAALALAPDCVVYTAHAETRMMEAAEDQARCLRAGINVVASSLVMLQYPDNPGIAFLADPLKAACAEGNTTCFNNGIDPGFANDTMPLMFTGLSEHWSSVRMQEIVNYATYEQEHTIREVMGFGYPVDHECLLFQEGMLSIGWGGSVWSVAAGMGLTLDKVYEVHERLPLESDVTNAMGVFKAGTTGAMRFEVRGVVDGRDAIVLEHVTRLTDDIAPHWPQGKGYRVIIEGEPRMEIAMDMEDSKGDHAVGGVILTATTIVNAIPSVVEQGPGMVSALDLPKITGKGLYKPPA</sequence>
<dbReference type="Proteomes" id="UP000644693">
    <property type="component" value="Unassembled WGS sequence"/>
</dbReference>
<dbReference type="GO" id="GO:0016301">
    <property type="term" value="F:kinase activity"/>
    <property type="evidence" value="ECO:0007669"/>
    <property type="project" value="UniProtKB-KW"/>
</dbReference>
<comment type="caution">
    <text evidence="2">The sequence shown here is derived from an EMBL/GenBank/DDBJ whole genome shotgun (WGS) entry which is preliminary data.</text>
</comment>
<dbReference type="RefSeq" id="WP_189478492.1">
    <property type="nucleotide sequence ID" value="NZ_BMYM01000003.1"/>
</dbReference>
<protein>
    <submittedName>
        <fullName evidence="2">Diacylglycerol kinase</fullName>
    </submittedName>
</protein>
<accession>A0A918XN46</accession>
<dbReference type="EMBL" id="BMYM01000003">
    <property type="protein sequence ID" value="GHD38242.1"/>
    <property type="molecule type" value="Genomic_DNA"/>
</dbReference>
<dbReference type="InterPro" id="IPR045760">
    <property type="entry name" value="DAP_DH_C"/>
</dbReference>
<gene>
    <name evidence="2" type="ORF">GCM10007053_28520</name>
</gene>
<name>A0A918XN46_9GAMM</name>
<reference evidence="2" key="1">
    <citation type="journal article" date="2014" name="Int. J. Syst. Evol. Microbiol.">
        <title>Complete genome sequence of Corynebacterium casei LMG S-19264T (=DSM 44701T), isolated from a smear-ripened cheese.</title>
        <authorList>
            <consortium name="US DOE Joint Genome Institute (JGI-PGF)"/>
            <person name="Walter F."/>
            <person name="Albersmeier A."/>
            <person name="Kalinowski J."/>
            <person name="Ruckert C."/>
        </authorList>
    </citation>
    <scope>NUCLEOTIDE SEQUENCE</scope>
    <source>
        <strain evidence="2">KCTC 23430</strain>
    </source>
</reference>
<dbReference type="CDD" id="cd24146">
    <property type="entry name" value="nat-AmDH_N_like"/>
    <property type="match status" value="1"/>
</dbReference>
<keyword evidence="2" id="KW-0808">Transferase</keyword>
<feature type="domain" description="2,4-diaminopentanoate dehydrogenase C-terminal" evidence="1">
    <location>
        <begin position="146"/>
        <end position="344"/>
    </location>
</feature>
<organism evidence="2 3">
    <name type="scientific">Parahalioglobus pacificus</name>
    <dbReference type="NCBI Taxonomy" id="930806"/>
    <lineage>
        <taxon>Bacteria</taxon>
        <taxon>Pseudomonadati</taxon>
        <taxon>Pseudomonadota</taxon>
        <taxon>Gammaproteobacteria</taxon>
        <taxon>Cellvibrionales</taxon>
        <taxon>Halieaceae</taxon>
        <taxon>Parahalioglobus</taxon>
    </lineage>
</organism>
<evidence type="ECO:0000259" key="1">
    <source>
        <dbReference type="Pfam" id="PF19328"/>
    </source>
</evidence>
<evidence type="ECO:0000313" key="2">
    <source>
        <dbReference type="EMBL" id="GHD38242.1"/>
    </source>
</evidence>
<evidence type="ECO:0000313" key="3">
    <source>
        <dbReference type="Proteomes" id="UP000644693"/>
    </source>
</evidence>
<keyword evidence="2" id="KW-0418">Kinase</keyword>
<dbReference type="Pfam" id="PF19328">
    <property type="entry name" value="DAP_DH_C"/>
    <property type="match status" value="1"/>
</dbReference>
<dbReference type="AlphaFoldDB" id="A0A918XN46"/>
<proteinExistence type="predicted"/>
<reference evidence="2" key="2">
    <citation type="submission" date="2020-09" db="EMBL/GenBank/DDBJ databases">
        <authorList>
            <person name="Sun Q."/>
            <person name="Kim S."/>
        </authorList>
    </citation>
    <scope>NUCLEOTIDE SEQUENCE</scope>
    <source>
        <strain evidence="2">KCTC 23430</strain>
    </source>
</reference>
<keyword evidence="3" id="KW-1185">Reference proteome</keyword>
<dbReference type="Gene3D" id="3.40.50.720">
    <property type="entry name" value="NAD(P)-binding Rossmann-like Domain"/>
    <property type="match status" value="1"/>
</dbReference>